<keyword evidence="12" id="KW-0739">Sodium transport</keyword>
<evidence type="ECO:0000256" key="21">
    <source>
        <dbReference type="ARBA" id="ARBA00078601"/>
    </source>
</evidence>
<feature type="transmembrane region" description="Helical" evidence="24">
    <location>
        <begin position="221"/>
        <end position="241"/>
    </location>
</feature>
<feature type="compositionally biased region" description="Basic and acidic residues" evidence="23">
    <location>
        <begin position="649"/>
        <end position="662"/>
    </location>
</feature>
<dbReference type="GeneTree" id="ENSGT00940000155731"/>
<keyword evidence="3" id="KW-0813">Transport</keyword>
<feature type="transmembrane region" description="Helical" evidence="24">
    <location>
        <begin position="299"/>
        <end position="318"/>
    </location>
</feature>
<evidence type="ECO:0000256" key="8">
    <source>
        <dbReference type="ARBA" id="ARBA00023053"/>
    </source>
</evidence>
<evidence type="ECO:0000256" key="2">
    <source>
        <dbReference type="ARBA" id="ARBA00006434"/>
    </source>
</evidence>
<comment type="subunit">
    <text evidence="19">Interacts with PDZD11.</text>
</comment>
<evidence type="ECO:0000256" key="5">
    <source>
        <dbReference type="ARBA" id="ARBA00022692"/>
    </source>
</evidence>
<dbReference type="NCBIfam" id="TIGR00813">
    <property type="entry name" value="sss"/>
    <property type="match status" value="1"/>
</dbReference>
<feature type="transmembrane region" description="Helical" evidence="24">
    <location>
        <begin position="113"/>
        <end position="133"/>
    </location>
</feature>
<comment type="catalytic activity">
    <reaction evidence="17">
        <text>biotin(out) + 2 Na(+)(out) = biotin(in) + 2 Na(+)(in)</text>
        <dbReference type="Rhea" id="RHEA:73375"/>
        <dbReference type="ChEBI" id="CHEBI:29101"/>
        <dbReference type="ChEBI" id="CHEBI:57586"/>
    </reaction>
</comment>
<evidence type="ECO:0000313" key="26">
    <source>
        <dbReference type="Proteomes" id="UP000694402"/>
    </source>
</evidence>
<keyword evidence="4" id="KW-1003">Cell membrane</keyword>
<evidence type="ECO:0000256" key="22">
    <source>
        <dbReference type="RuleBase" id="RU362091"/>
    </source>
</evidence>
<feature type="transmembrane region" description="Helical" evidence="24">
    <location>
        <begin position="74"/>
        <end position="93"/>
    </location>
</feature>
<dbReference type="GO" id="GO:0015887">
    <property type="term" value="P:pantothenate transmembrane transport"/>
    <property type="evidence" value="ECO:0007669"/>
    <property type="project" value="UniProtKB-ARBA"/>
</dbReference>
<evidence type="ECO:0000256" key="15">
    <source>
        <dbReference type="ARBA" id="ARBA00050243"/>
    </source>
</evidence>
<evidence type="ECO:0000256" key="23">
    <source>
        <dbReference type="SAM" id="MobiDB-lite"/>
    </source>
</evidence>
<keyword evidence="26" id="KW-1185">Reference proteome</keyword>
<dbReference type="GO" id="GO:0090482">
    <property type="term" value="F:vitamin transmembrane transporter activity"/>
    <property type="evidence" value="ECO:0007669"/>
    <property type="project" value="UniProtKB-ARBA"/>
</dbReference>
<feature type="transmembrane region" description="Helical" evidence="24">
    <location>
        <begin position="506"/>
        <end position="527"/>
    </location>
</feature>
<feature type="transmembrane region" description="Helical" evidence="24">
    <location>
        <begin position="405"/>
        <end position="428"/>
    </location>
</feature>
<keyword evidence="7 24" id="KW-1133">Transmembrane helix</keyword>
<dbReference type="GO" id="GO:0015293">
    <property type="term" value="F:symporter activity"/>
    <property type="evidence" value="ECO:0007669"/>
    <property type="project" value="UniProtKB-KW"/>
</dbReference>
<evidence type="ECO:0000256" key="10">
    <source>
        <dbReference type="ARBA" id="ARBA00023136"/>
    </source>
</evidence>
<evidence type="ECO:0000256" key="20">
    <source>
        <dbReference type="ARBA" id="ARBA00073170"/>
    </source>
</evidence>
<evidence type="ECO:0000256" key="17">
    <source>
        <dbReference type="ARBA" id="ARBA00052729"/>
    </source>
</evidence>
<keyword evidence="9" id="KW-0406">Ion transport</keyword>
<evidence type="ECO:0000256" key="11">
    <source>
        <dbReference type="ARBA" id="ARBA00023180"/>
    </source>
</evidence>
<evidence type="ECO:0000256" key="13">
    <source>
        <dbReference type="ARBA" id="ARBA00023267"/>
    </source>
</evidence>
<dbReference type="FunFam" id="1.20.1730.10:FF:000011">
    <property type="entry name" value="sodium-dependent multivitamin transporter isoform X1"/>
    <property type="match status" value="1"/>
</dbReference>
<dbReference type="PANTHER" id="PTHR42985">
    <property type="entry name" value="SODIUM-COUPLED MONOCARBOXYLATE TRANSPORTER"/>
    <property type="match status" value="1"/>
</dbReference>
<evidence type="ECO:0000256" key="24">
    <source>
        <dbReference type="SAM" id="Phobius"/>
    </source>
</evidence>
<comment type="function">
    <text evidence="18">Sodium-dependent multivitamin transporter that mediates the electrogenic transport of pantothenate, biotin, lipoate and iodide. Functions as a Na(+)-coupled substrate symporter where the stoichiometry of Na(+):substrate is 2:1, creating an electrochemical Na(+) gradient used as driving force for substrate uptake. Required for biotin and pantothenate uptake in the intestine across the brush border membrane. Plays a role in the maintenance of intestinal mucosa integrity, by providing the gut mucosa with biotin. Contributes to the luminal uptake of biotin and pantothenate into the brain across the blood-brain barrier.</text>
</comment>
<comment type="subcellular location">
    <subcellularLocation>
        <location evidence="1">Apical cell membrane</location>
        <topology evidence="1">Multi-pass membrane protein</topology>
    </subcellularLocation>
</comment>
<feature type="transmembrane region" description="Helical" evidence="24">
    <location>
        <begin position="339"/>
        <end position="362"/>
    </location>
</feature>
<dbReference type="InterPro" id="IPR051163">
    <property type="entry name" value="Sodium:Solute_Symporter_SSF"/>
</dbReference>
<dbReference type="Gene3D" id="1.20.1730.10">
    <property type="entry name" value="Sodium/glucose cotransporter"/>
    <property type="match status" value="1"/>
</dbReference>
<keyword evidence="13" id="KW-0092">Biotin</keyword>
<dbReference type="PROSITE" id="PS00456">
    <property type="entry name" value="NA_SOLUT_SYMP_1"/>
    <property type="match status" value="1"/>
</dbReference>
<evidence type="ECO:0000256" key="6">
    <source>
        <dbReference type="ARBA" id="ARBA00022847"/>
    </source>
</evidence>
<evidence type="ECO:0000256" key="12">
    <source>
        <dbReference type="ARBA" id="ARBA00023201"/>
    </source>
</evidence>
<dbReference type="Pfam" id="PF00474">
    <property type="entry name" value="SSF"/>
    <property type="match status" value="1"/>
</dbReference>
<evidence type="ECO:0000313" key="25">
    <source>
        <dbReference type="Ensembl" id="ENSOTSP00005021214.1"/>
    </source>
</evidence>
<dbReference type="PROSITE" id="PS50283">
    <property type="entry name" value="NA_SOLUT_SYMP_3"/>
    <property type="match status" value="1"/>
</dbReference>
<dbReference type="GO" id="GO:0098660">
    <property type="term" value="P:inorganic ion transmembrane transport"/>
    <property type="evidence" value="ECO:0007669"/>
    <property type="project" value="UniProtKB-ARBA"/>
</dbReference>
<dbReference type="GO" id="GO:0015075">
    <property type="term" value="F:monoatomic ion transmembrane transporter activity"/>
    <property type="evidence" value="ECO:0007669"/>
    <property type="project" value="UniProtKB-ARBA"/>
</dbReference>
<evidence type="ECO:0000256" key="14">
    <source>
        <dbReference type="ARBA" id="ARBA00036099"/>
    </source>
</evidence>
<evidence type="ECO:0000256" key="7">
    <source>
        <dbReference type="ARBA" id="ARBA00022989"/>
    </source>
</evidence>
<keyword evidence="6" id="KW-0769">Symport</keyword>
<reference evidence="25" key="1">
    <citation type="submission" date="2025-08" db="UniProtKB">
        <authorList>
            <consortium name="Ensembl"/>
        </authorList>
    </citation>
    <scope>IDENTIFICATION</scope>
</reference>
<feature type="region of interest" description="Disordered" evidence="23">
    <location>
        <begin position="28"/>
        <end position="54"/>
    </location>
</feature>
<feature type="transmembrane region" description="Helical" evidence="24">
    <location>
        <begin position="474"/>
        <end position="499"/>
    </location>
</feature>
<dbReference type="GO" id="GO:0016324">
    <property type="term" value="C:apical plasma membrane"/>
    <property type="evidence" value="ECO:0007669"/>
    <property type="project" value="UniProtKB-SubCell"/>
</dbReference>
<keyword evidence="8" id="KW-0915">Sodium</keyword>
<feature type="transmembrane region" description="Helical" evidence="24">
    <location>
        <begin position="581"/>
        <end position="602"/>
    </location>
</feature>
<keyword evidence="10 24" id="KW-0472">Membrane</keyword>
<evidence type="ECO:0000256" key="9">
    <source>
        <dbReference type="ARBA" id="ARBA00023065"/>
    </source>
</evidence>
<feature type="transmembrane region" description="Helical" evidence="24">
    <location>
        <begin position="253"/>
        <end position="271"/>
    </location>
</feature>
<comment type="similarity">
    <text evidence="2 22">Belongs to the sodium:solute symporter (SSF) (TC 2.A.21) family.</text>
</comment>
<keyword evidence="11" id="KW-0325">Glycoprotein</keyword>
<keyword evidence="5 24" id="KW-0812">Transmembrane</keyword>
<name>A0A8C8DC81_ONCTS</name>
<feature type="transmembrane region" description="Helical" evidence="24">
    <location>
        <begin position="145"/>
        <end position="167"/>
    </location>
</feature>
<evidence type="ECO:0000256" key="19">
    <source>
        <dbReference type="ARBA" id="ARBA00061728"/>
    </source>
</evidence>
<comment type="catalytic activity">
    <reaction evidence="15">
        <text>(R)-pantothenate(out) + 2 Na(+)(out) = (R)-pantothenate(in) + 2 Na(+)(in)</text>
        <dbReference type="Rhea" id="RHEA:73371"/>
        <dbReference type="ChEBI" id="CHEBI:29032"/>
        <dbReference type="ChEBI" id="CHEBI:29101"/>
    </reaction>
</comment>
<comment type="catalytic activity">
    <reaction evidence="16">
        <text>(R)-lipoate(out) + 2 Na(+)(out) = (R)-lipoate(in) + 2 Na(+)(in)</text>
        <dbReference type="Rhea" id="RHEA:73379"/>
        <dbReference type="ChEBI" id="CHEBI:29101"/>
        <dbReference type="ChEBI" id="CHEBI:83088"/>
    </reaction>
</comment>
<proteinExistence type="inferred from homology"/>
<dbReference type="InterPro" id="IPR001734">
    <property type="entry name" value="Na/solute_symporter"/>
</dbReference>
<evidence type="ECO:0000256" key="16">
    <source>
        <dbReference type="ARBA" id="ARBA00050457"/>
    </source>
</evidence>
<dbReference type="Proteomes" id="UP000694402">
    <property type="component" value="Unassembled WGS sequence"/>
</dbReference>
<dbReference type="InterPro" id="IPR038377">
    <property type="entry name" value="Na/Glc_symporter_sf"/>
</dbReference>
<evidence type="ECO:0000256" key="4">
    <source>
        <dbReference type="ARBA" id="ARBA00022475"/>
    </source>
</evidence>
<dbReference type="PANTHER" id="PTHR42985:SF2">
    <property type="entry name" value="SODIUM-DEPENDENT MULTIVITAMIN TRANSPORTER"/>
    <property type="match status" value="1"/>
</dbReference>
<organism evidence="25 26">
    <name type="scientific">Oncorhynchus tshawytscha</name>
    <name type="common">Chinook salmon</name>
    <name type="synonym">Salmo tshawytscha</name>
    <dbReference type="NCBI Taxonomy" id="74940"/>
    <lineage>
        <taxon>Eukaryota</taxon>
        <taxon>Metazoa</taxon>
        <taxon>Chordata</taxon>
        <taxon>Craniata</taxon>
        <taxon>Vertebrata</taxon>
        <taxon>Euteleostomi</taxon>
        <taxon>Actinopterygii</taxon>
        <taxon>Neopterygii</taxon>
        <taxon>Teleostei</taxon>
        <taxon>Protacanthopterygii</taxon>
        <taxon>Salmoniformes</taxon>
        <taxon>Salmonidae</taxon>
        <taxon>Salmoninae</taxon>
        <taxon>Oncorhynchus</taxon>
    </lineage>
</organism>
<protein>
    <recommendedName>
        <fullName evidence="20">Sodium-dependent multivitamin transporter</fullName>
    </recommendedName>
    <alternativeName>
        <fullName evidence="21">Solute carrier family 5 member 6</fullName>
    </alternativeName>
</protein>
<dbReference type="Ensembl" id="ENSOTST00005023045.2">
    <property type="protein sequence ID" value="ENSOTSP00005021214.1"/>
    <property type="gene ID" value="ENSOTSG00005070783.1"/>
</dbReference>
<sequence>MRITTLSVSQLSLTIAFYPSTSVSGRRPIGECPLTPSSSTRAAPPTDNPTFIPSPSPRGIMGDVVQMHFSTPDYVIFALLLVASTCIGLFYALSGGRQRTTQEFLLADRSMSCLPVSLSLLATFQSAVAILGVPSEIYTYGTQYWFLGVSYFLGLLVPAHVFIPVFYRLRLTSAYEYLELRFNKTVRIMGTVTFIFQMVIYMGVVLYAPALALNAVTGFDLWGAVLAMGLVCTLYTTLGGLKAVIWTDVFQTIVMFAGQLAVIIVGAHQAGGMGEVWRKAINGSRIASLDLNPDPTERHTFWTLGVGGVFLMLALYGVNQAQVQRYLSSRTEREAVMSCYVVFPCQQVVLCLGCLMGLVMFARYGEDSPLDKGYQSGNLNVPSGLQMVLYFVMDVFRDLPGLPGLFVACLFSGALSTISSAFNSLATVTMEDLIKPYWPAMTEAKATLLSKGLAFAYGLVCLAMAYTASHMGSVLQAALSIFGMVGGPLLGLFCLGMFFPWANSTGAIVGLVAGLVMAFWIGIGHFVSRMAVPTTLPPIINSTAMPLPSNMTTAVMTTESDQVHVCLSRPTGVQALYNLSYLWYSAHNSTTVVIVGLIVSLLTGPMKEKDLTPGTVYPVLGNLLFFLPECYREILYCVTPLPQKVGLSHPKEEEKTEETEREKDEDEETATPQPSCRLAHTLQETAL</sequence>
<comment type="catalytic activity">
    <reaction evidence="14">
        <text>iodide(out) + 2 Na(+)(out) = iodide(in) + 2 Na(+)(in)</text>
        <dbReference type="Rhea" id="RHEA:71207"/>
        <dbReference type="ChEBI" id="CHEBI:16382"/>
        <dbReference type="ChEBI" id="CHEBI:29101"/>
    </reaction>
</comment>
<dbReference type="GO" id="GO:0006814">
    <property type="term" value="P:sodium ion transport"/>
    <property type="evidence" value="ECO:0007669"/>
    <property type="project" value="UniProtKB-KW"/>
</dbReference>
<dbReference type="InterPro" id="IPR018212">
    <property type="entry name" value="Na/solute_symporter_CS"/>
</dbReference>
<accession>A0A8C8DC81</accession>
<reference evidence="25" key="2">
    <citation type="submission" date="2025-09" db="UniProtKB">
        <authorList>
            <consortium name="Ensembl"/>
        </authorList>
    </citation>
    <scope>IDENTIFICATION</scope>
</reference>
<feature type="region of interest" description="Disordered" evidence="23">
    <location>
        <begin position="646"/>
        <end position="687"/>
    </location>
</feature>
<feature type="transmembrane region" description="Helical" evidence="24">
    <location>
        <begin position="188"/>
        <end position="209"/>
    </location>
</feature>
<feature type="transmembrane region" description="Helical" evidence="24">
    <location>
        <begin position="448"/>
        <end position="468"/>
    </location>
</feature>
<gene>
    <name evidence="25" type="primary">LOC112261915</name>
</gene>
<evidence type="ECO:0000256" key="1">
    <source>
        <dbReference type="ARBA" id="ARBA00004424"/>
    </source>
</evidence>
<dbReference type="AlphaFoldDB" id="A0A8C8DC81"/>
<evidence type="ECO:0000256" key="18">
    <source>
        <dbReference type="ARBA" id="ARBA00058802"/>
    </source>
</evidence>
<evidence type="ECO:0000256" key="3">
    <source>
        <dbReference type="ARBA" id="ARBA00022448"/>
    </source>
</evidence>